<comment type="caution">
    <text evidence="1">The sequence shown here is derived from an EMBL/GenBank/DDBJ whole genome shotgun (WGS) entry which is preliminary data.</text>
</comment>
<dbReference type="Proteomes" id="UP000266723">
    <property type="component" value="Unassembled WGS sequence"/>
</dbReference>
<evidence type="ECO:0000313" key="2">
    <source>
        <dbReference type="Proteomes" id="UP000266723"/>
    </source>
</evidence>
<dbReference type="EMBL" id="QGKV02001556">
    <property type="protein sequence ID" value="KAF3516040.1"/>
    <property type="molecule type" value="Genomic_DNA"/>
</dbReference>
<evidence type="ECO:0000313" key="1">
    <source>
        <dbReference type="EMBL" id="KAF3516040.1"/>
    </source>
</evidence>
<sequence>MGARAPVAHALHPPVSTYFTYFRRRNGENLGKCMVDSKLTIDIFKCGMALVDFWKDLGTNMDKRKESDKYMLAPQPRGGRGEDRMLPLQDECGCSIEAGKRGAGLRARFACAIEAGKRLGRP</sequence>
<gene>
    <name evidence="1" type="ORF">DY000_02063368</name>
</gene>
<keyword evidence="2" id="KW-1185">Reference proteome</keyword>
<name>A0ABQ7APE6_BRACR</name>
<protein>
    <submittedName>
        <fullName evidence="1">Uncharacterized protein</fullName>
    </submittedName>
</protein>
<proteinExistence type="predicted"/>
<accession>A0ABQ7APE6</accession>
<reference evidence="1 2" key="1">
    <citation type="journal article" date="2020" name="BMC Genomics">
        <title>Intraspecific diversification of the crop wild relative Brassica cretica Lam. using demographic model selection.</title>
        <authorList>
            <person name="Kioukis A."/>
            <person name="Michalopoulou V.A."/>
            <person name="Briers L."/>
            <person name="Pirintsos S."/>
            <person name="Studholme D.J."/>
            <person name="Pavlidis P."/>
            <person name="Sarris P.F."/>
        </authorList>
    </citation>
    <scope>NUCLEOTIDE SEQUENCE [LARGE SCALE GENOMIC DNA]</scope>
    <source>
        <strain evidence="2">cv. PFS-1207/04</strain>
    </source>
</reference>
<organism evidence="1 2">
    <name type="scientific">Brassica cretica</name>
    <name type="common">Mustard</name>
    <dbReference type="NCBI Taxonomy" id="69181"/>
    <lineage>
        <taxon>Eukaryota</taxon>
        <taxon>Viridiplantae</taxon>
        <taxon>Streptophyta</taxon>
        <taxon>Embryophyta</taxon>
        <taxon>Tracheophyta</taxon>
        <taxon>Spermatophyta</taxon>
        <taxon>Magnoliopsida</taxon>
        <taxon>eudicotyledons</taxon>
        <taxon>Gunneridae</taxon>
        <taxon>Pentapetalae</taxon>
        <taxon>rosids</taxon>
        <taxon>malvids</taxon>
        <taxon>Brassicales</taxon>
        <taxon>Brassicaceae</taxon>
        <taxon>Brassiceae</taxon>
        <taxon>Brassica</taxon>
    </lineage>
</organism>